<evidence type="ECO:0000256" key="1">
    <source>
        <dbReference type="SAM" id="Phobius"/>
    </source>
</evidence>
<dbReference type="Proteomes" id="UP000015241">
    <property type="component" value="Unassembled WGS sequence"/>
</dbReference>
<evidence type="ECO:0000313" key="2">
    <source>
        <dbReference type="EMBL" id="EPS94584.1"/>
    </source>
</evidence>
<dbReference type="PANTHER" id="PTHR40465">
    <property type="entry name" value="CHROMOSOME 1, WHOLE GENOME SHOTGUN SEQUENCE"/>
    <property type="match status" value="1"/>
</dbReference>
<dbReference type="InParanoid" id="S8F6Q0"/>
<keyword evidence="1" id="KW-0812">Transmembrane</keyword>
<dbReference type="PANTHER" id="PTHR40465:SF1">
    <property type="entry name" value="DUF6534 DOMAIN-CONTAINING PROTEIN"/>
    <property type="match status" value="1"/>
</dbReference>
<dbReference type="AlphaFoldDB" id="S8F6Q0"/>
<sequence length="95" mass="10907">MPSLFPLDNFLGVLFVGIIVSTVLYGVNCLQAYTYYTRFCAADNRWLQLLVIYLYGVFLACRALDTLHVALICAAYYHYTVTNYGDYIALNRVTW</sequence>
<evidence type="ECO:0000313" key="3">
    <source>
        <dbReference type="Proteomes" id="UP000015241"/>
    </source>
</evidence>
<keyword evidence="1" id="KW-0472">Membrane</keyword>
<feature type="transmembrane region" description="Helical" evidence="1">
    <location>
        <begin position="50"/>
        <end position="77"/>
    </location>
</feature>
<dbReference type="HOGENOM" id="CLU_046025_17_0_1"/>
<gene>
    <name evidence="2" type="ORF">FOMPIDRAFT_58317</name>
</gene>
<accession>S8F6Q0</accession>
<feature type="transmembrane region" description="Helical" evidence="1">
    <location>
        <begin position="12"/>
        <end position="30"/>
    </location>
</feature>
<name>S8F6Q0_FOMSC</name>
<dbReference type="EMBL" id="KE504228">
    <property type="protein sequence ID" value="EPS94584.1"/>
    <property type="molecule type" value="Genomic_DNA"/>
</dbReference>
<proteinExistence type="predicted"/>
<dbReference type="OrthoDB" id="2754506at2759"/>
<keyword evidence="1" id="KW-1133">Transmembrane helix</keyword>
<reference evidence="2 3" key="1">
    <citation type="journal article" date="2012" name="Science">
        <title>The Paleozoic origin of enzymatic lignin decomposition reconstructed from 31 fungal genomes.</title>
        <authorList>
            <person name="Floudas D."/>
            <person name="Binder M."/>
            <person name="Riley R."/>
            <person name="Barry K."/>
            <person name="Blanchette R.A."/>
            <person name="Henrissat B."/>
            <person name="Martinez A.T."/>
            <person name="Otillar R."/>
            <person name="Spatafora J.W."/>
            <person name="Yadav J.S."/>
            <person name="Aerts A."/>
            <person name="Benoit I."/>
            <person name="Boyd A."/>
            <person name="Carlson A."/>
            <person name="Copeland A."/>
            <person name="Coutinho P.M."/>
            <person name="de Vries R.P."/>
            <person name="Ferreira P."/>
            <person name="Findley K."/>
            <person name="Foster B."/>
            <person name="Gaskell J."/>
            <person name="Glotzer D."/>
            <person name="Gorecki P."/>
            <person name="Heitman J."/>
            <person name="Hesse C."/>
            <person name="Hori C."/>
            <person name="Igarashi K."/>
            <person name="Jurgens J.A."/>
            <person name="Kallen N."/>
            <person name="Kersten P."/>
            <person name="Kohler A."/>
            <person name="Kuees U."/>
            <person name="Kumar T.K.A."/>
            <person name="Kuo A."/>
            <person name="LaButti K."/>
            <person name="Larrondo L.F."/>
            <person name="Lindquist E."/>
            <person name="Ling A."/>
            <person name="Lombard V."/>
            <person name="Lucas S."/>
            <person name="Lundell T."/>
            <person name="Martin R."/>
            <person name="McLaughlin D.J."/>
            <person name="Morgenstern I."/>
            <person name="Morin E."/>
            <person name="Murat C."/>
            <person name="Nagy L.G."/>
            <person name="Nolan M."/>
            <person name="Ohm R.A."/>
            <person name="Patyshakuliyeva A."/>
            <person name="Rokas A."/>
            <person name="Ruiz-Duenas F.J."/>
            <person name="Sabat G."/>
            <person name="Salamov A."/>
            <person name="Samejima M."/>
            <person name="Schmutz J."/>
            <person name="Slot J.C."/>
            <person name="St John F."/>
            <person name="Stenlid J."/>
            <person name="Sun H."/>
            <person name="Sun S."/>
            <person name="Syed K."/>
            <person name="Tsang A."/>
            <person name="Wiebenga A."/>
            <person name="Young D."/>
            <person name="Pisabarro A."/>
            <person name="Eastwood D.C."/>
            <person name="Martin F."/>
            <person name="Cullen D."/>
            <person name="Grigoriev I.V."/>
            <person name="Hibbett D.S."/>
        </authorList>
    </citation>
    <scope>NUCLEOTIDE SEQUENCE</scope>
    <source>
        <strain evidence="3">FP-58527</strain>
    </source>
</reference>
<keyword evidence="3" id="KW-1185">Reference proteome</keyword>
<protein>
    <submittedName>
        <fullName evidence="2">Uncharacterized protein</fullName>
    </submittedName>
</protein>
<organism evidence="2 3">
    <name type="scientific">Fomitopsis schrenkii</name>
    <name type="common">Brown rot fungus</name>
    <dbReference type="NCBI Taxonomy" id="2126942"/>
    <lineage>
        <taxon>Eukaryota</taxon>
        <taxon>Fungi</taxon>
        <taxon>Dikarya</taxon>
        <taxon>Basidiomycota</taxon>
        <taxon>Agaricomycotina</taxon>
        <taxon>Agaricomycetes</taxon>
        <taxon>Polyporales</taxon>
        <taxon>Fomitopsis</taxon>
    </lineage>
</organism>